<proteinExistence type="predicted"/>
<reference evidence="2" key="2">
    <citation type="submission" date="2020-09" db="EMBL/GenBank/DDBJ databases">
        <authorList>
            <person name="Sun Q."/>
            <person name="Zhou Y."/>
        </authorList>
    </citation>
    <scope>NUCLEOTIDE SEQUENCE</scope>
    <source>
        <strain evidence="2">CGMCC 1.15095</strain>
    </source>
</reference>
<sequence length="271" mass="30139">MSNLTDFDPVSPDSPPVPLWPGGDFVDIAISASEQPDIVTSSDDYASRFQGAVGAYMLWVQEQGLFALLGQHTMGLGSTVLDVGGGHGQLALPLAKAGYTVTVAGSDASCFRRLRAQEQAASIEFEECDLLRLPFKDRQFDFVTSVRLMSHVEDWPRLVSELCRVSGRAVIIDYPIWSSLNALSLLAFPIKRKIEKNTRNYRTFFADEIRSAFAAHGFRQTCDWRQFVLPMALHRAMPRSPVARRAERVFRKAGVTRVAGNPVLARFDRMG</sequence>
<comment type="caution">
    <text evidence="2">The sequence shown here is derived from an EMBL/GenBank/DDBJ whole genome shotgun (WGS) entry which is preliminary data.</text>
</comment>
<dbReference type="RefSeq" id="WP_229736402.1">
    <property type="nucleotide sequence ID" value="NZ_BMHK01000025.1"/>
</dbReference>
<evidence type="ECO:0000313" key="2">
    <source>
        <dbReference type="EMBL" id="GGC10044.1"/>
    </source>
</evidence>
<dbReference type="CDD" id="cd02440">
    <property type="entry name" value="AdoMet_MTases"/>
    <property type="match status" value="1"/>
</dbReference>
<dbReference type="InterPro" id="IPR029063">
    <property type="entry name" value="SAM-dependent_MTases_sf"/>
</dbReference>
<dbReference type="InterPro" id="IPR041698">
    <property type="entry name" value="Methyltransf_25"/>
</dbReference>
<name>A0A916TU90_9SPHN</name>
<feature type="domain" description="Methyltransferase" evidence="1">
    <location>
        <begin position="80"/>
        <end position="165"/>
    </location>
</feature>
<gene>
    <name evidence="2" type="ORF">GCM10011494_30900</name>
</gene>
<keyword evidence="3" id="KW-1185">Reference proteome</keyword>
<dbReference type="GO" id="GO:0008168">
    <property type="term" value="F:methyltransferase activity"/>
    <property type="evidence" value="ECO:0007669"/>
    <property type="project" value="TreeGrafter"/>
</dbReference>
<evidence type="ECO:0000259" key="1">
    <source>
        <dbReference type="Pfam" id="PF13649"/>
    </source>
</evidence>
<dbReference type="Proteomes" id="UP000608154">
    <property type="component" value="Unassembled WGS sequence"/>
</dbReference>
<dbReference type="PANTHER" id="PTHR43591:SF24">
    <property type="entry name" value="2-METHOXY-6-POLYPRENYL-1,4-BENZOQUINOL METHYLASE, MITOCHONDRIAL"/>
    <property type="match status" value="1"/>
</dbReference>
<evidence type="ECO:0000313" key="3">
    <source>
        <dbReference type="Proteomes" id="UP000608154"/>
    </source>
</evidence>
<accession>A0A916TU90</accession>
<protein>
    <recommendedName>
        <fullName evidence="1">Methyltransferase domain-containing protein</fullName>
    </recommendedName>
</protein>
<dbReference type="EMBL" id="BMHK01000025">
    <property type="protein sequence ID" value="GGC10044.1"/>
    <property type="molecule type" value="Genomic_DNA"/>
</dbReference>
<dbReference type="AlphaFoldDB" id="A0A916TU90"/>
<organism evidence="2 3">
    <name type="scientific">Novosphingobium endophyticum</name>
    <dbReference type="NCBI Taxonomy" id="1955250"/>
    <lineage>
        <taxon>Bacteria</taxon>
        <taxon>Pseudomonadati</taxon>
        <taxon>Pseudomonadota</taxon>
        <taxon>Alphaproteobacteria</taxon>
        <taxon>Sphingomonadales</taxon>
        <taxon>Sphingomonadaceae</taxon>
        <taxon>Novosphingobium</taxon>
    </lineage>
</organism>
<dbReference type="Gene3D" id="3.40.50.150">
    <property type="entry name" value="Vaccinia Virus protein VP39"/>
    <property type="match status" value="1"/>
</dbReference>
<reference evidence="2" key="1">
    <citation type="journal article" date="2014" name="Int. J. Syst. Evol. Microbiol.">
        <title>Complete genome sequence of Corynebacterium casei LMG S-19264T (=DSM 44701T), isolated from a smear-ripened cheese.</title>
        <authorList>
            <consortium name="US DOE Joint Genome Institute (JGI-PGF)"/>
            <person name="Walter F."/>
            <person name="Albersmeier A."/>
            <person name="Kalinowski J."/>
            <person name="Ruckert C."/>
        </authorList>
    </citation>
    <scope>NUCLEOTIDE SEQUENCE</scope>
    <source>
        <strain evidence="2">CGMCC 1.15095</strain>
    </source>
</reference>
<dbReference type="PANTHER" id="PTHR43591">
    <property type="entry name" value="METHYLTRANSFERASE"/>
    <property type="match status" value="1"/>
</dbReference>
<dbReference type="Pfam" id="PF13649">
    <property type="entry name" value="Methyltransf_25"/>
    <property type="match status" value="1"/>
</dbReference>
<dbReference type="SUPFAM" id="SSF53335">
    <property type="entry name" value="S-adenosyl-L-methionine-dependent methyltransferases"/>
    <property type="match status" value="1"/>
</dbReference>